<dbReference type="AlphaFoldDB" id="A0A8X6P258"/>
<protein>
    <submittedName>
        <fullName evidence="1">Uncharacterized protein</fullName>
    </submittedName>
</protein>
<comment type="caution">
    <text evidence="1">The sequence shown here is derived from an EMBL/GenBank/DDBJ whole genome shotgun (WGS) entry which is preliminary data.</text>
</comment>
<proteinExistence type="predicted"/>
<sequence length="113" mass="12468">MLDIHTYSNLQFLSTVLFTNEASFTQEVNTHNACMPGMDVLNGITVFIFLPLCCENLNRVLVSARGQESSVTIGIVIAARTPELNNSPYFSSTTPYFLPDLLQNVLAVVQRGL</sequence>
<dbReference type="Proteomes" id="UP000887013">
    <property type="component" value="Unassembled WGS sequence"/>
</dbReference>
<accession>A0A8X6P258</accession>
<evidence type="ECO:0000313" key="2">
    <source>
        <dbReference type="Proteomes" id="UP000887013"/>
    </source>
</evidence>
<keyword evidence="2" id="KW-1185">Reference proteome</keyword>
<organism evidence="1 2">
    <name type="scientific">Nephila pilipes</name>
    <name type="common">Giant wood spider</name>
    <name type="synonym">Nephila maculata</name>
    <dbReference type="NCBI Taxonomy" id="299642"/>
    <lineage>
        <taxon>Eukaryota</taxon>
        <taxon>Metazoa</taxon>
        <taxon>Ecdysozoa</taxon>
        <taxon>Arthropoda</taxon>
        <taxon>Chelicerata</taxon>
        <taxon>Arachnida</taxon>
        <taxon>Araneae</taxon>
        <taxon>Araneomorphae</taxon>
        <taxon>Entelegynae</taxon>
        <taxon>Araneoidea</taxon>
        <taxon>Nephilidae</taxon>
        <taxon>Nephila</taxon>
    </lineage>
</organism>
<evidence type="ECO:0000313" key="1">
    <source>
        <dbReference type="EMBL" id="GFT43170.1"/>
    </source>
</evidence>
<gene>
    <name evidence="1" type="ORF">NPIL_269571</name>
</gene>
<dbReference type="EMBL" id="BMAW01110463">
    <property type="protein sequence ID" value="GFT43170.1"/>
    <property type="molecule type" value="Genomic_DNA"/>
</dbReference>
<name>A0A8X6P258_NEPPI</name>
<reference evidence="1" key="1">
    <citation type="submission" date="2020-08" db="EMBL/GenBank/DDBJ databases">
        <title>Multicomponent nature underlies the extraordinary mechanical properties of spider dragline silk.</title>
        <authorList>
            <person name="Kono N."/>
            <person name="Nakamura H."/>
            <person name="Mori M."/>
            <person name="Yoshida Y."/>
            <person name="Ohtoshi R."/>
            <person name="Malay A.D."/>
            <person name="Moran D.A.P."/>
            <person name="Tomita M."/>
            <person name="Numata K."/>
            <person name="Arakawa K."/>
        </authorList>
    </citation>
    <scope>NUCLEOTIDE SEQUENCE</scope>
</reference>